<name>G4ZW54_PHYSP</name>
<dbReference type="Proteomes" id="UP000002640">
    <property type="component" value="Unassembled WGS sequence"/>
</dbReference>
<dbReference type="InParanoid" id="G4ZW54"/>
<evidence type="ECO:0000256" key="1">
    <source>
        <dbReference type="SAM" id="MobiDB-lite"/>
    </source>
</evidence>
<dbReference type="RefSeq" id="XP_009532669.1">
    <property type="nucleotide sequence ID" value="XM_009534374.1"/>
</dbReference>
<feature type="non-terminal residue" evidence="2">
    <location>
        <position position="1"/>
    </location>
</feature>
<feature type="compositionally biased region" description="Basic and acidic residues" evidence="1">
    <location>
        <begin position="96"/>
        <end position="108"/>
    </location>
</feature>
<dbReference type="GeneID" id="20659939"/>
<feature type="region of interest" description="Disordered" evidence="1">
    <location>
        <begin position="74"/>
        <end position="108"/>
    </location>
</feature>
<accession>G4ZW54</accession>
<dbReference type="KEGG" id="psoj:PHYSODRAFT_517544"/>
<dbReference type="AlphaFoldDB" id="G4ZW54"/>
<protein>
    <submittedName>
        <fullName evidence="2">Uncharacterized protein</fullName>
    </submittedName>
</protein>
<proteinExistence type="predicted"/>
<evidence type="ECO:0000313" key="3">
    <source>
        <dbReference type="Proteomes" id="UP000002640"/>
    </source>
</evidence>
<gene>
    <name evidence="2" type="ORF">PHYSODRAFT_517544</name>
</gene>
<organism evidence="2 3">
    <name type="scientific">Phytophthora sojae (strain P6497)</name>
    <name type="common">Soybean stem and root rot agent</name>
    <name type="synonym">Phytophthora megasperma f. sp. glycines</name>
    <dbReference type="NCBI Taxonomy" id="1094619"/>
    <lineage>
        <taxon>Eukaryota</taxon>
        <taxon>Sar</taxon>
        <taxon>Stramenopiles</taxon>
        <taxon>Oomycota</taxon>
        <taxon>Peronosporomycetes</taxon>
        <taxon>Peronosporales</taxon>
        <taxon>Peronosporaceae</taxon>
        <taxon>Phytophthora</taxon>
    </lineage>
</organism>
<dbReference type="EMBL" id="JH159157">
    <property type="protein sequence ID" value="EGZ12336.1"/>
    <property type="molecule type" value="Genomic_DNA"/>
</dbReference>
<sequence length="108" mass="12565">VYWCCGDPSGRIGPYRFLQWQDLSTCGKRKTLSAYRCMMMEIQAKVPRGCWISTPTVQQAREMLQGAIPKLRISDVTPKNRQRRKDQLKWSTALNEIRENRSRSSQDA</sequence>
<keyword evidence="3" id="KW-1185">Reference proteome</keyword>
<evidence type="ECO:0000313" key="2">
    <source>
        <dbReference type="EMBL" id="EGZ12336.1"/>
    </source>
</evidence>
<reference evidence="2 3" key="1">
    <citation type="journal article" date="2006" name="Science">
        <title>Phytophthora genome sequences uncover evolutionary origins and mechanisms of pathogenesis.</title>
        <authorList>
            <person name="Tyler B.M."/>
            <person name="Tripathy S."/>
            <person name="Zhang X."/>
            <person name="Dehal P."/>
            <person name="Jiang R.H."/>
            <person name="Aerts A."/>
            <person name="Arredondo F.D."/>
            <person name="Baxter L."/>
            <person name="Bensasson D."/>
            <person name="Beynon J.L."/>
            <person name="Chapman J."/>
            <person name="Damasceno C.M."/>
            <person name="Dorrance A.E."/>
            <person name="Dou D."/>
            <person name="Dickerman A.W."/>
            <person name="Dubchak I.L."/>
            <person name="Garbelotto M."/>
            <person name="Gijzen M."/>
            <person name="Gordon S.G."/>
            <person name="Govers F."/>
            <person name="Grunwald N.J."/>
            <person name="Huang W."/>
            <person name="Ivors K.L."/>
            <person name="Jones R.W."/>
            <person name="Kamoun S."/>
            <person name="Krampis K."/>
            <person name="Lamour K.H."/>
            <person name="Lee M.K."/>
            <person name="McDonald W.H."/>
            <person name="Medina M."/>
            <person name="Meijer H.J."/>
            <person name="Nordberg E.K."/>
            <person name="Maclean D.J."/>
            <person name="Ospina-Giraldo M.D."/>
            <person name="Morris P.F."/>
            <person name="Phuntumart V."/>
            <person name="Putnam N.H."/>
            <person name="Rash S."/>
            <person name="Rose J.K."/>
            <person name="Sakihama Y."/>
            <person name="Salamov A.A."/>
            <person name="Savidor A."/>
            <person name="Scheuring C.F."/>
            <person name="Smith B.M."/>
            <person name="Sobral B.W."/>
            <person name="Terry A."/>
            <person name="Torto-Alalibo T.A."/>
            <person name="Win J."/>
            <person name="Xu Z."/>
            <person name="Zhang H."/>
            <person name="Grigoriev I.V."/>
            <person name="Rokhsar D.S."/>
            <person name="Boore J.L."/>
        </authorList>
    </citation>
    <scope>NUCLEOTIDE SEQUENCE [LARGE SCALE GENOMIC DNA]</scope>
    <source>
        <strain evidence="2 3">P6497</strain>
    </source>
</reference>